<organism evidence="5 6">
    <name type="scientific">Thalassovita aquimarina</name>
    <dbReference type="NCBI Taxonomy" id="2785917"/>
    <lineage>
        <taxon>Bacteria</taxon>
        <taxon>Pseudomonadati</taxon>
        <taxon>Pseudomonadota</taxon>
        <taxon>Alphaproteobacteria</taxon>
        <taxon>Rhodobacterales</taxon>
        <taxon>Roseobacteraceae</taxon>
        <taxon>Thalassovita</taxon>
    </lineage>
</organism>
<dbReference type="PROSITE" id="PS50949">
    <property type="entry name" value="HTH_GNTR"/>
    <property type="match status" value="1"/>
</dbReference>
<reference evidence="5 6" key="1">
    <citation type="journal article" date="2021" name="Arch. Microbiol.">
        <title>Thalassobius aquimarinus sp. nov., isolated from the Sea of Japan seashore.</title>
        <authorList>
            <person name="Kurilenko V.V."/>
            <person name="Romanenko L.A."/>
            <person name="Chernysheva N.Y."/>
            <person name="Velansky P.V."/>
            <person name="Tekutyeva L.A."/>
            <person name="Isaeva M.P."/>
            <person name="Mikhailov V.V."/>
        </authorList>
    </citation>
    <scope>NUCLEOTIDE SEQUENCE [LARGE SCALE GENOMIC DNA]</scope>
    <source>
        <strain evidence="5 6">KMM 8518</strain>
    </source>
</reference>
<proteinExistence type="predicted"/>
<evidence type="ECO:0000259" key="4">
    <source>
        <dbReference type="PROSITE" id="PS50949"/>
    </source>
</evidence>
<name>A0ABS5HR51_9RHOB</name>
<evidence type="ECO:0000313" key="6">
    <source>
        <dbReference type="Proteomes" id="UP001195941"/>
    </source>
</evidence>
<dbReference type="InterPro" id="IPR011711">
    <property type="entry name" value="GntR_C"/>
</dbReference>
<dbReference type="InterPro" id="IPR008920">
    <property type="entry name" value="TF_FadR/GntR_C"/>
</dbReference>
<dbReference type="Gene3D" id="1.20.120.530">
    <property type="entry name" value="GntR ligand-binding domain-like"/>
    <property type="match status" value="1"/>
</dbReference>
<dbReference type="EMBL" id="JADMKU010000007">
    <property type="protein sequence ID" value="MBR9651459.1"/>
    <property type="molecule type" value="Genomic_DNA"/>
</dbReference>
<dbReference type="Pfam" id="PF07729">
    <property type="entry name" value="FCD"/>
    <property type="match status" value="1"/>
</dbReference>
<dbReference type="PANTHER" id="PTHR43537:SF24">
    <property type="entry name" value="GLUCONATE OPERON TRANSCRIPTIONAL REPRESSOR"/>
    <property type="match status" value="1"/>
</dbReference>
<dbReference type="InterPro" id="IPR000524">
    <property type="entry name" value="Tscrpt_reg_HTH_GntR"/>
</dbReference>
<dbReference type="SMART" id="SM00895">
    <property type="entry name" value="FCD"/>
    <property type="match status" value="1"/>
</dbReference>
<evidence type="ECO:0000256" key="1">
    <source>
        <dbReference type="ARBA" id="ARBA00023015"/>
    </source>
</evidence>
<dbReference type="PANTHER" id="PTHR43537">
    <property type="entry name" value="TRANSCRIPTIONAL REGULATOR, GNTR FAMILY"/>
    <property type="match status" value="1"/>
</dbReference>
<accession>A0ABS5HR51</accession>
<dbReference type="RefSeq" id="WP_212700974.1">
    <property type="nucleotide sequence ID" value="NZ_JADMKU010000007.1"/>
</dbReference>
<keyword evidence="1" id="KW-0805">Transcription regulation</keyword>
<dbReference type="InterPro" id="IPR036388">
    <property type="entry name" value="WH-like_DNA-bd_sf"/>
</dbReference>
<dbReference type="InterPro" id="IPR036390">
    <property type="entry name" value="WH_DNA-bd_sf"/>
</dbReference>
<keyword evidence="6" id="KW-1185">Reference proteome</keyword>
<dbReference type="CDD" id="cd07377">
    <property type="entry name" value="WHTH_GntR"/>
    <property type="match status" value="1"/>
</dbReference>
<comment type="caution">
    <text evidence="5">The sequence shown here is derived from an EMBL/GenBank/DDBJ whole genome shotgun (WGS) entry which is preliminary data.</text>
</comment>
<keyword evidence="2" id="KW-0238">DNA-binding</keyword>
<feature type="domain" description="HTH gntR-type" evidence="4">
    <location>
        <begin position="21"/>
        <end position="88"/>
    </location>
</feature>
<gene>
    <name evidence="5" type="ORF">IT775_10025</name>
</gene>
<dbReference type="Proteomes" id="UP001195941">
    <property type="component" value="Unassembled WGS sequence"/>
</dbReference>
<sequence>MSISSTTSLDELMNDLPKVRGKKSDLVYAALKKAILFRLLPPDSQLLETELAGRFGCSQGTVREALLRLDDDGLVRRSGYRGTRVTETSLDEAVEMVRIRLSIERGVARKIATADISQHRDTLDDLIKQMAEAHRQDDLYRGSELDRAFHCALANAAGMELLSPLLQRCALHIHRFTLGNVEVPRTFFQEAGVDAEHRTLLEDLCCGDPDQAEQAISSHLAHVLNRWTPSLYEAVGPAVFSSLRK</sequence>
<dbReference type="Gene3D" id="1.10.10.10">
    <property type="entry name" value="Winged helix-like DNA-binding domain superfamily/Winged helix DNA-binding domain"/>
    <property type="match status" value="1"/>
</dbReference>
<dbReference type="Pfam" id="PF00392">
    <property type="entry name" value="GntR"/>
    <property type="match status" value="1"/>
</dbReference>
<evidence type="ECO:0000256" key="2">
    <source>
        <dbReference type="ARBA" id="ARBA00023125"/>
    </source>
</evidence>
<evidence type="ECO:0000313" key="5">
    <source>
        <dbReference type="EMBL" id="MBR9651459.1"/>
    </source>
</evidence>
<evidence type="ECO:0000256" key="3">
    <source>
        <dbReference type="ARBA" id="ARBA00023163"/>
    </source>
</evidence>
<dbReference type="SMART" id="SM00345">
    <property type="entry name" value="HTH_GNTR"/>
    <property type="match status" value="1"/>
</dbReference>
<keyword evidence="3" id="KW-0804">Transcription</keyword>
<dbReference type="SUPFAM" id="SSF48008">
    <property type="entry name" value="GntR ligand-binding domain-like"/>
    <property type="match status" value="1"/>
</dbReference>
<dbReference type="SUPFAM" id="SSF46785">
    <property type="entry name" value="Winged helix' DNA-binding domain"/>
    <property type="match status" value="1"/>
</dbReference>
<protein>
    <submittedName>
        <fullName evidence="5">GntR family transcriptional regulator</fullName>
    </submittedName>
</protein>